<name>A0A853JEQ6_9GAMM</name>
<reference evidence="1 2" key="1">
    <citation type="submission" date="2020-07" db="EMBL/GenBank/DDBJ databases">
        <title>Luteimonas sp. SJ-92.</title>
        <authorList>
            <person name="Huang X.-X."/>
            <person name="Xu L."/>
            <person name="Sun J.-Q."/>
        </authorList>
    </citation>
    <scope>NUCLEOTIDE SEQUENCE [LARGE SCALE GENOMIC DNA]</scope>
    <source>
        <strain evidence="1 2">SJ-92</strain>
    </source>
</reference>
<sequence>MEPWIQPAGDVSCSIRDVLVYGQAHIRCEDGAQTLLAQANWHKLHDAPTGSYALGWNVHP</sequence>
<organism evidence="1 2">
    <name type="scientific">Luteimonas salinisoli</name>
    <dbReference type="NCBI Taxonomy" id="2752307"/>
    <lineage>
        <taxon>Bacteria</taxon>
        <taxon>Pseudomonadati</taxon>
        <taxon>Pseudomonadota</taxon>
        <taxon>Gammaproteobacteria</taxon>
        <taxon>Lysobacterales</taxon>
        <taxon>Lysobacteraceae</taxon>
        <taxon>Luteimonas</taxon>
    </lineage>
</organism>
<proteinExistence type="predicted"/>
<dbReference type="EMBL" id="JACCKA010000073">
    <property type="protein sequence ID" value="NZA27222.1"/>
    <property type="molecule type" value="Genomic_DNA"/>
</dbReference>
<protein>
    <submittedName>
        <fullName evidence="1">Uncharacterized protein</fullName>
    </submittedName>
</protein>
<gene>
    <name evidence="1" type="ORF">H0E84_12600</name>
</gene>
<keyword evidence="2" id="KW-1185">Reference proteome</keyword>
<dbReference type="AlphaFoldDB" id="A0A853JEQ6"/>
<comment type="caution">
    <text evidence="1">The sequence shown here is derived from an EMBL/GenBank/DDBJ whole genome shotgun (WGS) entry which is preliminary data.</text>
</comment>
<dbReference type="Proteomes" id="UP000578091">
    <property type="component" value="Unassembled WGS sequence"/>
</dbReference>
<dbReference type="RefSeq" id="WP_180678946.1">
    <property type="nucleotide sequence ID" value="NZ_JACCKA010000073.1"/>
</dbReference>
<evidence type="ECO:0000313" key="1">
    <source>
        <dbReference type="EMBL" id="NZA27222.1"/>
    </source>
</evidence>
<evidence type="ECO:0000313" key="2">
    <source>
        <dbReference type="Proteomes" id="UP000578091"/>
    </source>
</evidence>
<accession>A0A853JEQ6</accession>